<protein>
    <submittedName>
        <fullName evidence="2">Uncharacterized protein</fullName>
    </submittedName>
</protein>
<name>A0A8K1GGK7_9PASS</name>
<proteinExistence type="predicted"/>
<accession>A0A8K1GGK7</accession>
<evidence type="ECO:0000313" key="2">
    <source>
        <dbReference type="EMBL" id="TRZ18479.1"/>
    </source>
</evidence>
<dbReference type="EMBL" id="SWJQ01000222">
    <property type="protein sequence ID" value="TRZ18479.1"/>
    <property type="molecule type" value="Genomic_DNA"/>
</dbReference>
<gene>
    <name evidence="2" type="ORF">HGM15179_008629</name>
</gene>
<feature type="compositionally biased region" description="Basic and acidic residues" evidence="1">
    <location>
        <begin position="91"/>
        <end position="102"/>
    </location>
</feature>
<dbReference type="AlphaFoldDB" id="A0A8K1GGK7"/>
<evidence type="ECO:0000256" key="1">
    <source>
        <dbReference type="SAM" id="MobiDB-lite"/>
    </source>
</evidence>
<reference evidence="2" key="1">
    <citation type="submission" date="2019-04" db="EMBL/GenBank/DDBJ databases">
        <title>Genome assembly of Zosterops borbonicus 15179.</title>
        <authorList>
            <person name="Leroy T."/>
            <person name="Anselmetti Y."/>
            <person name="Tilak M.-K."/>
            <person name="Nabholz B."/>
        </authorList>
    </citation>
    <scope>NUCLEOTIDE SEQUENCE</scope>
    <source>
        <strain evidence="2">HGM_15179</strain>
        <tissue evidence="2">Muscle</tissue>
    </source>
</reference>
<organism evidence="2 3">
    <name type="scientific">Zosterops borbonicus</name>
    <dbReference type="NCBI Taxonomy" id="364589"/>
    <lineage>
        <taxon>Eukaryota</taxon>
        <taxon>Metazoa</taxon>
        <taxon>Chordata</taxon>
        <taxon>Craniata</taxon>
        <taxon>Vertebrata</taxon>
        <taxon>Euteleostomi</taxon>
        <taxon>Archelosauria</taxon>
        <taxon>Archosauria</taxon>
        <taxon>Dinosauria</taxon>
        <taxon>Saurischia</taxon>
        <taxon>Theropoda</taxon>
        <taxon>Coelurosauria</taxon>
        <taxon>Aves</taxon>
        <taxon>Neognathae</taxon>
        <taxon>Neoaves</taxon>
        <taxon>Telluraves</taxon>
        <taxon>Australaves</taxon>
        <taxon>Passeriformes</taxon>
        <taxon>Sylvioidea</taxon>
        <taxon>Zosteropidae</taxon>
        <taxon>Zosterops</taxon>
    </lineage>
</organism>
<comment type="caution">
    <text evidence="2">The sequence shown here is derived from an EMBL/GenBank/DDBJ whole genome shotgun (WGS) entry which is preliminary data.</text>
</comment>
<evidence type="ECO:0000313" key="3">
    <source>
        <dbReference type="Proteomes" id="UP000796761"/>
    </source>
</evidence>
<dbReference type="Proteomes" id="UP000796761">
    <property type="component" value="Unassembled WGS sequence"/>
</dbReference>
<keyword evidence="3" id="KW-1185">Reference proteome</keyword>
<dbReference type="OrthoDB" id="6764170at2759"/>
<feature type="region of interest" description="Disordered" evidence="1">
    <location>
        <begin position="83"/>
        <end position="102"/>
    </location>
</feature>
<sequence length="102" mass="10544">MHQHKLGADLLGSSSVEKDLGAMVANKLLMSQQCVLVAKKPKVSWGELGKALPAGHRSTPPWSGTSGVLCPILGFSGKERCGAPGVGPMEGYKDDRGAGTSL</sequence>